<evidence type="ECO:0000313" key="3">
    <source>
        <dbReference type="Proteomes" id="UP000287872"/>
    </source>
</evidence>
<sequence length="238" mass="26282">MKNTKLSLFVLALTLSIGVSSGVYACEQNKTTKGVKPTSVAQKIDSKEAKTQQWEAKFLKNHEDKKNFNKCHKDFEKANEHKYDKIKPVISVADKAALKVKTDKIATVKDANKVLKTTIIKNAQAVKVELKRIEDSKIVLDSVVKTEADSVLLAVKDVTTKKTCVNSVVPTLVPVSVVAPVVPIVEPIVPAVPVEKNYLEKLNERLDNVFQKSTEKHTQLTTLGTRLLNLLNALTAIK</sequence>
<dbReference type="Proteomes" id="UP000287872">
    <property type="component" value="Unassembled WGS sequence"/>
</dbReference>
<protein>
    <recommendedName>
        <fullName evidence="4">Lipoprotein</fullName>
    </recommendedName>
</protein>
<gene>
    <name evidence="2" type="ORF">Ctaglu_37450</name>
</gene>
<dbReference type="PROSITE" id="PS51257">
    <property type="entry name" value="PROKAR_LIPOPROTEIN"/>
    <property type="match status" value="1"/>
</dbReference>
<organism evidence="2 3">
    <name type="scientific">Clostridium tagluense</name>
    <dbReference type="NCBI Taxonomy" id="360422"/>
    <lineage>
        <taxon>Bacteria</taxon>
        <taxon>Bacillati</taxon>
        <taxon>Bacillota</taxon>
        <taxon>Clostridia</taxon>
        <taxon>Eubacteriales</taxon>
        <taxon>Clostridiaceae</taxon>
        <taxon>Clostridium</taxon>
    </lineage>
</organism>
<dbReference type="EMBL" id="BHYK01000027">
    <property type="protein sequence ID" value="GCD12122.1"/>
    <property type="molecule type" value="Genomic_DNA"/>
</dbReference>
<keyword evidence="1" id="KW-0732">Signal</keyword>
<feature type="signal peptide" evidence="1">
    <location>
        <begin position="1"/>
        <end position="25"/>
    </location>
</feature>
<proteinExistence type="predicted"/>
<dbReference type="OrthoDB" id="9955846at2"/>
<reference evidence="2 3" key="1">
    <citation type="submission" date="2018-11" db="EMBL/GenBank/DDBJ databases">
        <title>Genome sequencing and assembly of Clostridium tagluense strain A121.</title>
        <authorList>
            <person name="Murakami T."/>
            <person name="Segawa T."/>
            <person name="Shcherbakova V.A."/>
            <person name="Mori H."/>
            <person name="Yoshimura Y."/>
        </authorList>
    </citation>
    <scope>NUCLEOTIDE SEQUENCE [LARGE SCALE GENOMIC DNA]</scope>
    <source>
        <strain evidence="2 3">A121</strain>
    </source>
</reference>
<evidence type="ECO:0000256" key="1">
    <source>
        <dbReference type="SAM" id="SignalP"/>
    </source>
</evidence>
<dbReference type="AlphaFoldDB" id="A0A401URD9"/>
<name>A0A401URD9_9CLOT</name>
<keyword evidence="3" id="KW-1185">Reference proteome</keyword>
<evidence type="ECO:0000313" key="2">
    <source>
        <dbReference type="EMBL" id="GCD12122.1"/>
    </source>
</evidence>
<evidence type="ECO:0008006" key="4">
    <source>
        <dbReference type="Google" id="ProtNLM"/>
    </source>
</evidence>
<accession>A0A401URD9</accession>
<feature type="chain" id="PRO_5019094147" description="Lipoprotein" evidence="1">
    <location>
        <begin position="26"/>
        <end position="238"/>
    </location>
</feature>
<dbReference type="RefSeq" id="WP_125004553.1">
    <property type="nucleotide sequence ID" value="NZ_BHYK01000027.1"/>
</dbReference>
<comment type="caution">
    <text evidence="2">The sequence shown here is derived from an EMBL/GenBank/DDBJ whole genome shotgun (WGS) entry which is preliminary data.</text>
</comment>